<accession>A0AAU2W109</accession>
<dbReference type="SMART" id="SM00642">
    <property type="entry name" value="Aamy"/>
    <property type="match status" value="1"/>
</dbReference>
<dbReference type="Gene3D" id="3.90.400.10">
    <property type="entry name" value="Oligo-1,6-glucosidase, Domain 2"/>
    <property type="match status" value="1"/>
</dbReference>
<organism evidence="3">
    <name type="scientific">Streptomyces sp. NBC_00008</name>
    <dbReference type="NCBI Taxonomy" id="2903610"/>
    <lineage>
        <taxon>Bacteria</taxon>
        <taxon>Bacillati</taxon>
        <taxon>Actinomycetota</taxon>
        <taxon>Actinomycetes</taxon>
        <taxon>Kitasatosporales</taxon>
        <taxon>Streptomycetaceae</taxon>
        <taxon>Streptomyces</taxon>
    </lineage>
</organism>
<evidence type="ECO:0000256" key="1">
    <source>
        <dbReference type="ARBA" id="ARBA00008061"/>
    </source>
</evidence>
<evidence type="ECO:0000259" key="2">
    <source>
        <dbReference type="SMART" id="SM00642"/>
    </source>
</evidence>
<dbReference type="GO" id="GO:0009313">
    <property type="term" value="P:oligosaccharide catabolic process"/>
    <property type="evidence" value="ECO:0007669"/>
    <property type="project" value="TreeGrafter"/>
</dbReference>
<dbReference type="SUPFAM" id="SSF51445">
    <property type="entry name" value="(Trans)glycosidases"/>
    <property type="match status" value="1"/>
</dbReference>
<dbReference type="CDD" id="cd11332">
    <property type="entry name" value="AmyAc_OligoGlu_TS"/>
    <property type="match status" value="1"/>
</dbReference>
<dbReference type="GO" id="GO:0004556">
    <property type="term" value="F:alpha-amylase activity"/>
    <property type="evidence" value="ECO:0007669"/>
    <property type="project" value="TreeGrafter"/>
</dbReference>
<protein>
    <submittedName>
        <fullName evidence="3">Glycoside hydrolase family 13 protein</fullName>
    </submittedName>
</protein>
<comment type="similarity">
    <text evidence="1">Belongs to the glycosyl hydrolase 13 family.</text>
</comment>
<keyword evidence="3" id="KW-0378">Hydrolase</keyword>
<dbReference type="PANTHER" id="PTHR10357">
    <property type="entry name" value="ALPHA-AMYLASE FAMILY MEMBER"/>
    <property type="match status" value="1"/>
</dbReference>
<dbReference type="Pfam" id="PF00128">
    <property type="entry name" value="Alpha-amylase"/>
    <property type="match status" value="1"/>
</dbReference>
<dbReference type="InterPro" id="IPR017853">
    <property type="entry name" value="GH"/>
</dbReference>
<feature type="domain" description="Glycosyl hydrolase family 13 catalytic" evidence="2">
    <location>
        <begin position="18"/>
        <end position="424"/>
    </location>
</feature>
<dbReference type="PANTHER" id="PTHR10357:SF179">
    <property type="entry name" value="NEUTRAL AND BASIC AMINO ACID TRANSPORT PROTEIN RBAT"/>
    <property type="match status" value="1"/>
</dbReference>
<name>A0AAU2W109_9ACTN</name>
<dbReference type="AlphaFoldDB" id="A0AAU2W109"/>
<dbReference type="EMBL" id="CP108313">
    <property type="protein sequence ID" value="WTW73292.1"/>
    <property type="molecule type" value="Genomic_DNA"/>
</dbReference>
<proteinExistence type="inferred from homology"/>
<dbReference type="Gene3D" id="3.20.20.80">
    <property type="entry name" value="Glycosidases"/>
    <property type="match status" value="1"/>
</dbReference>
<dbReference type="InterPro" id="IPR045857">
    <property type="entry name" value="O16G_dom_2"/>
</dbReference>
<gene>
    <name evidence="3" type="ORF">OG398_36200</name>
</gene>
<dbReference type="InterPro" id="IPR006047">
    <property type="entry name" value="GH13_cat_dom"/>
</dbReference>
<reference evidence="3" key="1">
    <citation type="submission" date="2022-10" db="EMBL/GenBank/DDBJ databases">
        <title>The complete genomes of actinobacterial strains from the NBC collection.</title>
        <authorList>
            <person name="Joergensen T.S."/>
            <person name="Alvarez Arevalo M."/>
            <person name="Sterndorff E.B."/>
            <person name="Faurdal D."/>
            <person name="Vuksanovic O."/>
            <person name="Mourched A.-S."/>
            <person name="Charusanti P."/>
            <person name="Shaw S."/>
            <person name="Blin K."/>
            <person name="Weber T."/>
        </authorList>
    </citation>
    <scope>NUCLEOTIDE SEQUENCE</scope>
    <source>
        <strain evidence="3">NBC_00008</strain>
    </source>
</reference>
<sequence length="565" mass="62677">MSKPRTTEEWWRTAVVYQIYVRSFSDSDGDGLGDLPGITARLPHIADLGADAVWITPFYRSPMHDGGYDVADHRDVDPRFGTLDDADDLIRRAHDLGLRVIIDIVPNHTSDQHAWFREAVSAQPGSEARSRYVFRDGREDGTEPPTDWQSVFGGPAWRRVPDGQWYLHLFGPHQPDLDWSHPHVRADFDGILRFWLDRGVDGFRFDVAHGMAKDLAAPLRDLGPAQVHHRIVGDGWQGDHPFWDRDEAHALLRGFRRVTDAYSPPRTTVAESWAALDRRALYTRPDELHQAFNFDFLTTPWRADALRATIDRSLALAAGTGASPTWVLSNHDVVRHASRLALPADNDPDDWLLTDGRTPHIDPGRAARRARAAALLLLALPGAAYLYQGEELGLPEVADLPAGFLQDPVHHRSGGRRKGRDGCRVPLPWTTVGPSLGFGPGPAWLPQPPSYRPLSVEAQHTDPCSTLSLYRKALALRRTHVRSGGGADELLRWYGERDTGLLDFSAGVLRCVVNLSDEPTALPAGHPPLLTSALSDASHGTLMPDEAAWLPVTPVTAHSRHDRAR</sequence>
<evidence type="ECO:0000313" key="3">
    <source>
        <dbReference type="EMBL" id="WTW73292.1"/>
    </source>
</evidence>